<dbReference type="GO" id="GO:0051118">
    <property type="term" value="F:glucan endo-1,3-alpha-glucosidase activity"/>
    <property type="evidence" value="ECO:0007669"/>
    <property type="project" value="InterPro"/>
</dbReference>
<evidence type="ECO:0000256" key="1">
    <source>
        <dbReference type="SAM" id="SignalP"/>
    </source>
</evidence>
<feature type="chain" id="PRO_5008266898" description="Mutanase" evidence="1">
    <location>
        <begin position="19"/>
        <end position="681"/>
    </location>
</feature>
<keyword evidence="1" id="KW-0732">Signal</keyword>
<name>A0A194VWT8_CYTMA</name>
<proteinExistence type="predicted"/>
<dbReference type="AlphaFoldDB" id="A0A194VWT8"/>
<reference evidence="2" key="1">
    <citation type="submission" date="2014-12" db="EMBL/GenBank/DDBJ databases">
        <title>Genome Sequence of Valsa Canker Pathogens Uncovers a Specific Adaption of Colonization on Woody Bark.</title>
        <authorList>
            <person name="Yin Z."/>
            <person name="Liu H."/>
            <person name="Gao X."/>
            <person name="Li Z."/>
            <person name="Song N."/>
            <person name="Ke X."/>
            <person name="Dai Q."/>
            <person name="Wu Y."/>
            <person name="Sun Y."/>
            <person name="Xu J.-R."/>
            <person name="Kang Z.K."/>
            <person name="Wang L."/>
            <person name="Huang L."/>
        </authorList>
    </citation>
    <scope>NUCLEOTIDE SEQUENCE [LARGE SCALE GENOMIC DNA]</scope>
    <source>
        <strain evidence="2">03-8</strain>
    </source>
</reference>
<dbReference type="CDD" id="cd11577">
    <property type="entry name" value="GH71"/>
    <property type="match status" value="1"/>
</dbReference>
<evidence type="ECO:0000313" key="2">
    <source>
        <dbReference type="EMBL" id="KUI68275.1"/>
    </source>
</evidence>
<evidence type="ECO:0008006" key="4">
    <source>
        <dbReference type="Google" id="ProtNLM"/>
    </source>
</evidence>
<gene>
    <name evidence="2" type="ORF">VM1G_04087</name>
</gene>
<dbReference type="OrthoDB" id="1046782at2759"/>
<keyword evidence="3" id="KW-1185">Reference proteome</keyword>
<dbReference type="Pfam" id="PF03659">
    <property type="entry name" value="Glyco_hydro_71"/>
    <property type="match status" value="1"/>
</dbReference>
<sequence length="681" mass="74251">MFSFLLLQCLLASILVQAVPTSHHDAGSSIQHTKKRDGTSTSSTSKLVFCHFMVGIVANRAGASDYDDDMTKAKELGIDAFALNIGTDSFTDEQLGYAYESAANNDMKVFISFDFNWFSPSTDAAKVGQMIAKYSNEPGQLLVDGKPFASSFSGDGLDVSSVKDAAGCELFFAPNFSPNATPDPDSIDGALNWMGWNTNGENKAPTGGVNVTVVEGDDTYRSWLSSKSYIAPISPWFSTHYGAEVSYSKNFVFPSDLLWYTRWNDVLTTSPEFVEIITWNDYGESHYIGPLSSTHDDDGASKWVNDMPHDGWRDLAKPFIAAYKAGATSVDDYITEDKIIYWYRPAPASVTCDSTDNTMKPGNNESGNYFEGKPNGWGDLKDSVFVVTLLTSAGTVTVTSGDNTQTFDAAAGASSFEVPLGVGQQKFSLTRDSKTVLEGTSLKDVIDSCPCGIYNFNAYVGTLPQGNLEPLGTAGLASFTVGLAVETCLPTPSLSLGSVVPTTLPTQFAPNSQQCASHRNNGGADWSFRGKFIIFNNRGLIHDHETDPIRDYDIDPVQGYNTDVISDYSTNCIYLYDSGSDSYERQSQQCSVNVCCGDGSTHFDGFTDWICSHSNLNLNRRGSGLQCGDKRFRRVVQFRGTLQLCLFARILSTRALYLHVVRNAHLVQCHGCARMSIGKRA</sequence>
<evidence type="ECO:0000313" key="3">
    <source>
        <dbReference type="Proteomes" id="UP000078559"/>
    </source>
</evidence>
<dbReference type="InterPro" id="IPR005197">
    <property type="entry name" value="Glyco_hydro_71"/>
</dbReference>
<dbReference type="Proteomes" id="UP000078559">
    <property type="component" value="Chromosome 4"/>
</dbReference>
<dbReference type="Gene3D" id="3.20.20.80">
    <property type="entry name" value="Glycosidases"/>
    <property type="match status" value="1"/>
</dbReference>
<organism evidence="2 3">
    <name type="scientific">Cytospora mali</name>
    <name type="common">Apple Valsa canker fungus</name>
    <name type="synonym">Valsa mali</name>
    <dbReference type="NCBI Taxonomy" id="578113"/>
    <lineage>
        <taxon>Eukaryota</taxon>
        <taxon>Fungi</taxon>
        <taxon>Dikarya</taxon>
        <taxon>Ascomycota</taxon>
        <taxon>Pezizomycotina</taxon>
        <taxon>Sordariomycetes</taxon>
        <taxon>Sordariomycetidae</taxon>
        <taxon>Diaporthales</taxon>
        <taxon>Cytosporaceae</taxon>
        <taxon>Cytospora</taxon>
    </lineage>
</organism>
<accession>A0A194VWT8</accession>
<dbReference type="EMBL" id="CM003101">
    <property type="protein sequence ID" value="KUI68275.1"/>
    <property type="molecule type" value="Genomic_DNA"/>
</dbReference>
<feature type="signal peptide" evidence="1">
    <location>
        <begin position="1"/>
        <end position="18"/>
    </location>
</feature>
<protein>
    <recommendedName>
        <fullName evidence="4">Mutanase</fullName>
    </recommendedName>
</protein>